<proteinExistence type="predicted"/>
<comment type="caution">
    <text evidence="1">The sequence shown here is derived from an EMBL/GenBank/DDBJ whole genome shotgun (WGS) entry which is preliminary data.</text>
</comment>
<keyword evidence="2" id="KW-1185">Reference proteome</keyword>
<dbReference type="EMBL" id="CAKOFQ010007008">
    <property type="protein sequence ID" value="CAH1986881.1"/>
    <property type="molecule type" value="Genomic_DNA"/>
</dbReference>
<protein>
    <submittedName>
        <fullName evidence="1">Uncharacterized protein</fullName>
    </submittedName>
</protein>
<evidence type="ECO:0000313" key="2">
    <source>
        <dbReference type="Proteomes" id="UP001152888"/>
    </source>
</evidence>
<sequence>MFHPQLQKLHINVFTNNVKPILVTVYGETANLKPHLKFFQWNLGFQFEGCVHLCLKFRPVIHPVTIDLFEHFHD</sequence>
<reference evidence="1" key="1">
    <citation type="submission" date="2022-03" db="EMBL/GenBank/DDBJ databases">
        <authorList>
            <person name="Sayadi A."/>
        </authorList>
    </citation>
    <scope>NUCLEOTIDE SEQUENCE</scope>
</reference>
<organism evidence="1 2">
    <name type="scientific">Acanthoscelides obtectus</name>
    <name type="common">Bean weevil</name>
    <name type="synonym">Bruchus obtectus</name>
    <dbReference type="NCBI Taxonomy" id="200917"/>
    <lineage>
        <taxon>Eukaryota</taxon>
        <taxon>Metazoa</taxon>
        <taxon>Ecdysozoa</taxon>
        <taxon>Arthropoda</taxon>
        <taxon>Hexapoda</taxon>
        <taxon>Insecta</taxon>
        <taxon>Pterygota</taxon>
        <taxon>Neoptera</taxon>
        <taxon>Endopterygota</taxon>
        <taxon>Coleoptera</taxon>
        <taxon>Polyphaga</taxon>
        <taxon>Cucujiformia</taxon>
        <taxon>Chrysomeloidea</taxon>
        <taxon>Chrysomelidae</taxon>
        <taxon>Bruchinae</taxon>
        <taxon>Bruchini</taxon>
        <taxon>Acanthoscelides</taxon>
    </lineage>
</organism>
<evidence type="ECO:0000313" key="1">
    <source>
        <dbReference type="EMBL" id="CAH1986881.1"/>
    </source>
</evidence>
<gene>
    <name evidence="1" type="ORF">ACAOBT_LOCUS17499</name>
</gene>
<name>A0A9P0PJT6_ACAOB</name>
<dbReference type="AlphaFoldDB" id="A0A9P0PJT6"/>
<dbReference type="Proteomes" id="UP001152888">
    <property type="component" value="Unassembled WGS sequence"/>
</dbReference>
<accession>A0A9P0PJT6</accession>